<evidence type="ECO:0000256" key="6">
    <source>
        <dbReference type="SAM" id="Phobius"/>
    </source>
</evidence>
<dbReference type="InterPro" id="IPR001123">
    <property type="entry name" value="LeuE-type"/>
</dbReference>
<dbReference type="AlphaFoldDB" id="A0A2A4HQ58"/>
<keyword evidence="5 6" id="KW-0472">Membrane</keyword>
<protein>
    <submittedName>
        <fullName evidence="7">Lysine transporter LysE</fullName>
    </submittedName>
</protein>
<evidence type="ECO:0000256" key="4">
    <source>
        <dbReference type="ARBA" id="ARBA00022989"/>
    </source>
</evidence>
<evidence type="ECO:0000313" key="8">
    <source>
        <dbReference type="Proteomes" id="UP000218677"/>
    </source>
</evidence>
<dbReference type="GO" id="GO:0005886">
    <property type="term" value="C:plasma membrane"/>
    <property type="evidence" value="ECO:0007669"/>
    <property type="project" value="UniProtKB-SubCell"/>
</dbReference>
<comment type="caution">
    <text evidence="7">The sequence shown here is derived from an EMBL/GenBank/DDBJ whole genome shotgun (WGS) entry which is preliminary data.</text>
</comment>
<evidence type="ECO:0000256" key="1">
    <source>
        <dbReference type="ARBA" id="ARBA00004651"/>
    </source>
</evidence>
<evidence type="ECO:0000256" key="2">
    <source>
        <dbReference type="ARBA" id="ARBA00022475"/>
    </source>
</evidence>
<feature type="transmembrane region" description="Helical" evidence="6">
    <location>
        <begin position="145"/>
        <end position="169"/>
    </location>
</feature>
<comment type="subcellular location">
    <subcellularLocation>
        <location evidence="1">Cell membrane</location>
        <topology evidence="1">Multi-pass membrane protein</topology>
    </subcellularLocation>
</comment>
<sequence length="203" mass="21761">MTPSLLTGFAISIGLIVAIGAQNAWVLNKSMRREYPWVVATICATIDAVLITLGVYSIESLQQQLPTLIPVMTWLGITLLCWLGGQAFKRAWQGNSGLKASQQHGTHSGWKVAGQAAAISLLNPHVYLDTVVLIGSVGVQQPNTAAFVVGAAFASVFWFFSLAAFGRYLGPKLQSPRAWRAFDTLIGMIMLLVAFSLVPTAVG</sequence>
<dbReference type="Pfam" id="PF01810">
    <property type="entry name" value="LysE"/>
    <property type="match status" value="1"/>
</dbReference>
<feature type="transmembrane region" description="Helical" evidence="6">
    <location>
        <begin position="181"/>
        <end position="202"/>
    </location>
</feature>
<dbReference type="Proteomes" id="UP000218677">
    <property type="component" value="Unassembled WGS sequence"/>
</dbReference>
<proteinExistence type="predicted"/>
<evidence type="ECO:0000313" key="7">
    <source>
        <dbReference type="EMBL" id="PCF96537.1"/>
    </source>
</evidence>
<keyword evidence="4 6" id="KW-1133">Transmembrane helix</keyword>
<accession>A0A2A4HQ58</accession>
<name>A0A2A4HQ58_9GAMM</name>
<dbReference type="PANTHER" id="PTHR30086">
    <property type="entry name" value="ARGININE EXPORTER PROTEIN ARGO"/>
    <property type="match status" value="1"/>
</dbReference>
<organism evidence="7 8">
    <name type="scientific">Vreelandella nigrificans</name>
    <dbReference type="NCBI Taxonomy" id="2042704"/>
    <lineage>
        <taxon>Bacteria</taxon>
        <taxon>Pseudomonadati</taxon>
        <taxon>Pseudomonadota</taxon>
        <taxon>Gammaproteobacteria</taxon>
        <taxon>Oceanospirillales</taxon>
        <taxon>Halomonadaceae</taxon>
        <taxon>Vreelandella</taxon>
    </lineage>
</organism>
<evidence type="ECO:0000256" key="3">
    <source>
        <dbReference type="ARBA" id="ARBA00022692"/>
    </source>
</evidence>
<dbReference type="RefSeq" id="WP_096650670.1">
    <property type="nucleotide sequence ID" value="NZ_NWUX01000003.1"/>
</dbReference>
<dbReference type="OrthoDB" id="5638726at2"/>
<keyword evidence="8" id="KW-1185">Reference proteome</keyword>
<keyword evidence="2" id="KW-1003">Cell membrane</keyword>
<feature type="transmembrane region" description="Helical" evidence="6">
    <location>
        <begin position="36"/>
        <end position="56"/>
    </location>
</feature>
<gene>
    <name evidence="7" type="ORF">CPA45_05830</name>
</gene>
<dbReference type="EMBL" id="NWUX01000003">
    <property type="protein sequence ID" value="PCF96537.1"/>
    <property type="molecule type" value="Genomic_DNA"/>
</dbReference>
<dbReference type="GO" id="GO:0015171">
    <property type="term" value="F:amino acid transmembrane transporter activity"/>
    <property type="evidence" value="ECO:0007669"/>
    <property type="project" value="TreeGrafter"/>
</dbReference>
<dbReference type="PANTHER" id="PTHR30086:SF20">
    <property type="entry name" value="ARGININE EXPORTER PROTEIN ARGO-RELATED"/>
    <property type="match status" value="1"/>
</dbReference>
<evidence type="ECO:0000256" key="5">
    <source>
        <dbReference type="ARBA" id="ARBA00023136"/>
    </source>
</evidence>
<feature type="transmembrane region" description="Helical" evidence="6">
    <location>
        <begin position="68"/>
        <end position="88"/>
    </location>
</feature>
<keyword evidence="3 6" id="KW-0812">Transmembrane</keyword>
<reference evidence="8" key="1">
    <citation type="submission" date="2017-09" db="EMBL/GenBank/DDBJ databases">
        <authorList>
            <person name="Cho G.-S."/>
            <person name="Oguntoyinbo F.A."/>
            <person name="Cnockaert M."/>
            <person name="Kabisch J."/>
            <person name="Neve H."/>
            <person name="Bockelmann W."/>
            <person name="Wenning M."/>
            <person name="Franz C.M."/>
            <person name="Vandamme P."/>
        </authorList>
    </citation>
    <scope>NUCLEOTIDE SEQUENCE [LARGE SCALE GENOMIC DNA]</scope>
    <source>
        <strain evidence="8">MBT G8648</strain>
    </source>
</reference>